<keyword evidence="2" id="KW-1185">Reference proteome</keyword>
<evidence type="ECO:0000313" key="2">
    <source>
        <dbReference type="Proteomes" id="UP000887578"/>
    </source>
</evidence>
<accession>A0A914P5G6</accession>
<dbReference type="Proteomes" id="UP000887578">
    <property type="component" value="Unplaced"/>
</dbReference>
<organism evidence="2 3">
    <name type="scientific">Panagrolaimus davidi</name>
    <dbReference type="NCBI Taxonomy" id="227884"/>
    <lineage>
        <taxon>Eukaryota</taxon>
        <taxon>Metazoa</taxon>
        <taxon>Ecdysozoa</taxon>
        <taxon>Nematoda</taxon>
        <taxon>Chromadorea</taxon>
        <taxon>Rhabditida</taxon>
        <taxon>Tylenchina</taxon>
        <taxon>Panagrolaimomorpha</taxon>
        <taxon>Panagrolaimoidea</taxon>
        <taxon>Panagrolaimidae</taxon>
        <taxon>Panagrolaimus</taxon>
    </lineage>
</organism>
<proteinExistence type="predicted"/>
<dbReference type="WBParaSite" id="PDA_v2.g12584.t1">
    <property type="protein sequence ID" value="PDA_v2.g12584.t1"/>
    <property type="gene ID" value="PDA_v2.g12584"/>
</dbReference>
<name>A0A914P5G6_9BILA</name>
<reference evidence="3" key="1">
    <citation type="submission" date="2022-11" db="UniProtKB">
        <authorList>
            <consortium name="WormBaseParasite"/>
        </authorList>
    </citation>
    <scope>IDENTIFICATION</scope>
</reference>
<dbReference type="AlphaFoldDB" id="A0A914P5G6"/>
<sequence length="176" mass="19890">MKYLIVAVAVLTFVNFVHCECDEKGQKALKECYSKFDVVVDAKSSDALKQFCKILNEHQNCVKELSKSCRSQSPEEIGKIMGKSKEDAFKDLFLLHSYKYICDYKFEGSQEDLACIRNESALSAKACGQPNDCLELDKHNTCMKEALLKKCINEELANVQIEAIKYANKQLIPNCA</sequence>
<evidence type="ECO:0000256" key="1">
    <source>
        <dbReference type="SAM" id="SignalP"/>
    </source>
</evidence>
<evidence type="ECO:0000313" key="3">
    <source>
        <dbReference type="WBParaSite" id="PDA_v2.g12584.t1"/>
    </source>
</evidence>
<keyword evidence="1" id="KW-0732">Signal</keyword>
<feature type="chain" id="PRO_5037318910" evidence="1">
    <location>
        <begin position="20"/>
        <end position="176"/>
    </location>
</feature>
<feature type="signal peptide" evidence="1">
    <location>
        <begin position="1"/>
        <end position="19"/>
    </location>
</feature>
<protein>
    <submittedName>
        <fullName evidence="3">DUF19 domain-containing protein</fullName>
    </submittedName>
</protein>